<dbReference type="EMBL" id="LGRX02010297">
    <property type="protein sequence ID" value="KAK3270597.1"/>
    <property type="molecule type" value="Genomic_DNA"/>
</dbReference>
<feature type="compositionally biased region" description="Basic and acidic residues" evidence="1">
    <location>
        <begin position="1005"/>
        <end position="1033"/>
    </location>
</feature>
<evidence type="ECO:0000313" key="2">
    <source>
        <dbReference type="EMBL" id="KAK3270597.1"/>
    </source>
</evidence>
<feature type="region of interest" description="Disordered" evidence="1">
    <location>
        <begin position="910"/>
        <end position="1055"/>
    </location>
</feature>
<feature type="compositionally biased region" description="Acidic residues" evidence="1">
    <location>
        <begin position="97"/>
        <end position="108"/>
    </location>
</feature>
<dbReference type="Proteomes" id="UP001190700">
    <property type="component" value="Unassembled WGS sequence"/>
</dbReference>
<comment type="caution">
    <text evidence="2">The sequence shown here is derived from an EMBL/GenBank/DDBJ whole genome shotgun (WGS) entry which is preliminary data.</text>
</comment>
<feature type="compositionally biased region" description="Low complexity" evidence="1">
    <location>
        <begin position="698"/>
        <end position="714"/>
    </location>
</feature>
<evidence type="ECO:0000256" key="1">
    <source>
        <dbReference type="SAM" id="MobiDB-lite"/>
    </source>
</evidence>
<reference evidence="2 3" key="1">
    <citation type="journal article" date="2015" name="Genome Biol. Evol.">
        <title>Comparative Genomics of a Bacterivorous Green Alga Reveals Evolutionary Causalities and Consequences of Phago-Mixotrophic Mode of Nutrition.</title>
        <authorList>
            <person name="Burns J.A."/>
            <person name="Paasch A."/>
            <person name="Narechania A."/>
            <person name="Kim E."/>
        </authorList>
    </citation>
    <scope>NUCLEOTIDE SEQUENCE [LARGE SCALE GENOMIC DNA]</scope>
    <source>
        <strain evidence="2 3">PLY_AMNH</strain>
    </source>
</reference>
<feature type="compositionally biased region" description="Polar residues" evidence="1">
    <location>
        <begin position="993"/>
        <end position="1004"/>
    </location>
</feature>
<organism evidence="2 3">
    <name type="scientific">Cymbomonas tetramitiformis</name>
    <dbReference type="NCBI Taxonomy" id="36881"/>
    <lineage>
        <taxon>Eukaryota</taxon>
        <taxon>Viridiplantae</taxon>
        <taxon>Chlorophyta</taxon>
        <taxon>Pyramimonadophyceae</taxon>
        <taxon>Pyramimonadales</taxon>
        <taxon>Pyramimonadaceae</taxon>
        <taxon>Cymbomonas</taxon>
    </lineage>
</organism>
<feature type="compositionally biased region" description="Basic residues" evidence="1">
    <location>
        <begin position="121"/>
        <end position="134"/>
    </location>
</feature>
<feature type="region of interest" description="Disordered" evidence="1">
    <location>
        <begin position="642"/>
        <end position="714"/>
    </location>
</feature>
<feature type="region of interest" description="Disordered" evidence="1">
    <location>
        <begin position="771"/>
        <end position="803"/>
    </location>
</feature>
<sequence length="1141" mass="123394">MEGLLSAGGPRVYVPRRGCSALRHEGGMPWKGCSALRHEGGRRHEGLFGARHEGALAARVQMAEAVMLKKLKFESFANEWLNKWQAKQLAKKAAEEAAAEDDDDEDLPDVQSESAPAMQKEKKKKKKSSKKKSFLNKLLTTPKKRKSKKGSAIKADEADTAETENRADDGDYTEAPDASEEGVDDEQEGGKHKARNSRKSRKEEIPGLGQALEEEILKLSSEEGSFALDLAVAPGASRQPPPFKLNFLLPMLDLNRRHSSKYGLDDDAGDRARQSLLTLDSLDRERPLPRPGSAGGAAVSATLSSTLAAVQAAQKFKDKARVSEWKPLGLDDWSAKASGGGGWKAPAVRPGSAGNAERPVAMMDWKLPKRPEFKKLPEPWQDKRIIPVSTMQPKQPRLPTPAPEPVPEPEPRGPLYIKPREWPKVRHTRRTLLLMQANQASGKQAAAAPFGDREPLPVANKCLIVQESGSSLASITSSLDATTASATELKSMFGTLEKQLEEKMRLLEWERYLNYERQRIDMKVNMLLEHRKEDRAQPIVDPTVPKAQAVAPTVGPGAWGPLGKTKPRPQGEPAFGTRVDVASRSLISEHIMKALDSNQELAEADSEQAQHILDDLMHHCFPRDPNLSATVQGVAIKGAEISSSDECSSSSSEEELSVPPLLGHHPQTPQNYRPKRRKITMPKRCGINAPKHRRINDQRPQTTQDRRPQTAQDQIKAGVAGTNLADYNFFAPNSPAESCKSAFRNPPGAAAAPSFANTVTTKFSPRSMAVAMSTDCPSPSSAPHRSRMHSPGRQASPASRRRPYSQQYIHLDGPLIAPQQALKAPGDLDGLPTPHCAPLSPIGSARGRPAPPSPSAGSRVSARSWARAAHRRAGDLTDELEALSALPLSARALPDLNPIPTLTLTIRTPKCTPRIKAQEPIEEPNPDASTLSDRKGGSVGRNPRDGTRPSPGRAAGGKQGTGTRKKPERGGHDRIWESLTHKDKEAVGPWNGGASSLRSESAPQQKREDASKPSPGGRRDPIIRLQRASHEPAKGSSPGHAVQGATQRGVRLAPEKDPAVWRKRYPGSVAVAEPAPRASHMAAQGAEGGGEANASDIFLPAEENPCAGGDDVVPTRRLHDPAAFPTGAPAFCLFGTLWSGQ</sequence>
<feature type="compositionally biased region" description="Acidic residues" evidence="1">
    <location>
        <begin position="170"/>
        <end position="187"/>
    </location>
</feature>
<feature type="region of interest" description="Disordered" evidence="1">
    <location>
        <begin position="823"/>
        <end position="863"/>
    </location>
</feature>
<feature type="region of interest" description="Disordered" evidence="1">
    <location>
        <begin position="550"/>
        <end position="575"/>
    </location>
</feature>
<feature type="region of interest" description="Disordered" evidence="1">
    <location>
        <begin position="95"/>
        <end position="208"/>
    </location>
</feature>
<feature type="compositionally biased region" description="Basic and acidic residues" evidence="1">
    <location>
        <begin position="932"/>
        <end position="947"/>
    </location>
</feature>
<proteinExistence type="predicted"/>
<protein>
    <submittedName>
        <fullName evidence="2">Uncharacterized protein</fullName>
    </submittedName>
</protein>
<feature type="compositionally biased region" description="Basic residues" evidence="1">
    <location>
        <begin position="142"/>
        <end position="151"/>
    </location>
</feature>
<gene>
    <name evidence="2" type="ORF">CYMTET_21011</name>
</gene>
<evidence type="ECO:0000313" key="3">
    <source>
        <dbReference type="Proteomes" id="UP001190700"/>
    </source>
</evidence>
<accession>A0AAE0G364</accession>
<feature type="compositionally biased region" description="Basic and acidic residues" evidence="1">
    <location>
        <begin position="968"/>
        <end position="986"/>
    </location>
</feature>
<feature type="compositionally biased region" description="Low complexity" evidence="1">
    <location>
        <begin position="642"/>
        <end position="651"/>
    </location>
</feature>
<feature type="region of interest" description="Disordered" evidence="1">
    <location>
        <begin position="392"/>
        <end position="417"/>
    </location>
</feature>
<keyword evidence="3" id="KW-1185">Reference proteome</keyword>
<name>A0AAE0G364_9CHLO</name>
<feature type="region of interest" description="Disordered" evidence="1">
    <location>
        <begin position="336"/>
        <end position="355"/>
    </location>
</feature>
<feature type="region of interest" description="Disordered" evidence="1">
    <location>
        <begin position="278"/>
        <end position="298"/>
    </location>
</feature>
<dbReference type="AlphaFoldDB" id="A0AAE0G364"/>
<feature type="compositionally biased region" description="Pro residues" evidence="1">
    <location>
        <begin position="396"/>
        <end position="408"/>
    </location>
</feature>